<protein>
    <submittedName>
        <fullName evidence="2">Uncharacterized protein</fullName>
    </submittedName>
</protein>
<accession>A0A9Q0JKP1</accession>
<keyword evidence="1" id="KW-0812">Transmembrane</keyword>
<reference evidence="2" key="1">
    <citation type="submission" date="2022-02" db="EMBL/GenBank/DDBJ databases">
        <authorList>
            <person name="Henning P.M."/>
            <person name="McCubbin A.G."/>
            <person name="Shore J.S."/>
        </authorList>
    </citation>
    <scope>NUCLEOTIDE SEQUENCE</scope>
    <source>
        <strain evidence="2">F60SS</strain>
        <tissue evidence="2">Leaves</tissue>
    </source>
</reference>
<keyword evidence="3" id="KW-1185">Reference proteome</keyword>
<organism evidence="2 3">
    <name type="scientific">Turnera subulata</name>
    <dbReference type="NCBI Taxonomy" id="218843"/>
    <lineage>
        <taxon>Eukaryota</taxon>
        <taxon>Viridiplantae</taxon>
        <taxon>Streptophyta</taxon>
        <taxon>Embryophyta</taxon>
        <taxon>Tracheophyta</taxon>
        <taxon>Spermatophyta</taxon>
        <taxon>Magnoliopsida</taxon>
        <taxon>eudicotyledons</taxon>
        <taxon>Gunneridae</taxon>
        <taxon>Pentapetalae</taxon>
        <taxon>rosids</taxon>
        <taxon>fabids</taxon>
        <taxon>Malpighiales</taxon>
        <taxon>Passifloraceae</taxon>
        <taxon>Turnera</taxon>
    </lineage>
</organism>
<dbReference type="OrthoDB" id="666653at2759"/>
<proteinExistence type="predicted"/>
<evidence type="ECO:0000256" key="1">
    <source>
        <dbReference type="SAM" id="Phobius"/>
    </source>
</evidence>
<feature type="transmembrane region" description="Helical" evidence="1">
    <location>
        <begin position="160"/>
        <end position="181"/>
    </location>
</feature>
<sequence length="230" mass="25764">MDMNIFRRNTENCNKTRAAVMDGKPAAKGSTLEEQQEETKRTWEEKIDMFLDLASKDKKTDHKEIHIKALDDIVNVNSLFTIAVFVGLSSASRDQLSGLEHRSECHADADVGKRLVVYEVLSFACFLLSNLVAKSLKVYLNIFHNDRIRKRGILKFGRGFMFLLSVVASIIGVVFLTLSMANLVQIRVGKLTCGSHHTVTAVSSLCIMVLVAVLIYLPSMLFAMLYCMIN</sequence>
<dbReference type="PANTHER" id="PTHR33430:SF1">
    <property type="entry name" value="PGG DOMAIN-CONTAINING PROTEIN"/>
    <property type="match status" value="1"/>
</dbReference>
<gene>
    <name evidence="2" type="ORF">Tsubulata_034505</name>
</gene>
<name>A0A9Q0JKP1_9ROSI</name>
<feature type="transmembrane region" description="Helical" evidence="1">
    <location>
        <begin position="73"/>
        <end position="91"/>
    </location>
</feature>
<evidence type="ECO:0000313" key="2">
    <source>
        <dbReference type="EMBL" id="KAJ4846181.1"/>
    </source>
</evidence>
<dbReference type="AlphaFoldDB" id="A0A9Q0JKP1"/>
<keyword evidence="1" id="KW-1133">Transmembrane helix</keyword>
<evidence type="ECO:0000313" key="3">
    <source>
        <dbReference type="Proteomes" id="UP001141552"/>
    </source>
</evidence>
<feature type="transmembrane region" description="Helical" evidence="1">
    <location>
        <begin position="201"/>
        <end position="229"/>
    </location>
</feature>
<comment type="caution">
    <text evidence="2">The sequence shown here is derived from an EMBL/GenBank/DDBJ whole genome shotgun (WGS) entry which is preliminary data.</text>
</comment>
<dbReference type="PANTHER" id="PTHR33430">
    <property type="entry name" value="MATERNAL EFFECT EMBRYO ARREST PROTEIN"/>
    <property type="match status" value="1"/>
</dbReference>
<dbReference type="Proteomes" id="UP001141552">
    <property type="component" value="Unassembled WGS sequence"/>
</dbReference>
<reference evidence="2" key="2">
    <citation type="journal article" date="2023" name="Plants (Basel)">
        <title>Annotation of the Turnera subulata (Passifloraceae) Draft Genome Reveals the S-Locus Evolved after the Divergence of Turneroideae from Passifloroideae in a Stepwise Manner.</title>
        <authorList>
            <person name="Henning P.M."/>
            <person name="Roalson E.H."/>
            <person name="Mir W."/>
            <person name="McCubbin A.G."/>
            <person name="Shore J.S."/>
        </authorList>
    </citation>
    <scope>NUCLEOTIDE SEQUENCE</scope>
    <source>
        <strain evidence="2">F60SS</strain>
    </source>
</reference>
<feature type="transmembrane region" description="Helical" evidence="1">
    <location>
        <begin position="120"/>
        <end position="140"/>
    </location>
</feature>
<keyword evidence="1" id="KW-0472">Membrane</keyword>
<dbReference type="EMBL" id="JAKUCV010001488">
    <property type="protein sequence ID" value="KAJ4846181.1"/>
    <property type="molecule type" value="Genomic_DNA"/>
</dbReference>